<sequence>MYSPFPGMDPYLEDPKGWPGVHLRMLGVISDMLVEQVAPHFSVVVEERVYIADEDDDDDALQAQARRQFVPDIFLVERPQLQNATTAVSLSVTPATIIERLPSDVEQRDRYLAIYDRRQRELVTTLELLSPWNKARGTRGQREFLAKRAAIFTTRTNWLEIDLLRAGERPEEVVGQSDYYALLHRGSNIGRLEVWYVDVRDPLPRISVPLRSPHPDAVLDLQAAFTTVYRRARYGDDVDYERPVPPPALPPAAALWAAQRVQEYRDTLDRRG</sequence>
<gene>
    <name evidence="1" type="ORF">CJ255_01775</name>
</gene>
<dbReference type="RefSeq" id="WP_097642379.1">
    <property type="nucleotide sequence ID" value="NZ_NQWI01000004.1"/>
</dbReference>
<evidence type="ECO:0000313" key="2">
    <source>
        <dbReference type="Proteomes" id="UP000220527"/>
    </source>
</evidence>
<dbReference type="InterPro" id="IPR025132">
    <property type="entry name" value="DUF4058"/>
</dbReference>
<protein>
    <recommendedName>
        <fullName evidence="3">DUF4058 domain-containing protein</fullName>
    </recommendedName>
</protein>
<dbReference type="Pfam" id="PF13267">
    <property type="entry name" value="DUF4058"/>
    <property type="match status" value="1"/>
</dbReference>
<reference evidence="2" key="1">
    <citation type="submission" date="2017-08" db="EMBL/GenBank/DDBJ databases">
        <authorList>
            <person name="Grouzdev D.S."/>
            <person name="Gaisin V.A."/>
            <person name="Rysina M.S."/>
            <person name="Gorlenko V.M."/>
        </authorList>
    </citation>
    <scope>NUCLEOTIDE SEQUENCE [LARGE SCALE GENOMIC DNA]</scope>
    <source>
        <strain evidence="2">Kir15-3F</strain>
    </source>
</reference>
<dbReference type="AlphaFoldDB" id="A0A2A6RP22"/>
<evidence type="ECO:0000313" key="1">
    <source>
        <dbReference type="EMBL" id="PDW04797.1"/>
    </source>
</evidence>
<evidence type="ECO:0008006" key="3">
    <source>
        <dbReference type="Google" id="ProtNLM"/>
    </source>
</evidence>
<proteinExistence type="predicted"/>
<dbReference type="OrthoDB" id="148372at2"/>
<dbReference type="Proteomes" id="UP000220527">
    <property type="component" value="Unassembled WGS sequence"/>
</dbReference>
<dbReference type="EMBL" id="NQWI01000004">
    <property type="protein sequence ID" value="PDW04797.1"/>
    <property type="molecule type" value="Genomic_DNA"/>
</dbReference>
<keyword evidence="2" id="KW-1185">Reference proteome</keyword>
<organism evidence="1 2">
    <name type="scientific">Candidatus Viridilinea mediisalina</name>
    <dbReference type="NCBI Taxonomy" id="2024553"/>
    <lineage>
        <taxon>Bacteria</taxon>
        <taxon>Bacillati</taxon>
        <taxon>Chloroflexota</taxon>
        <taxon>Chloroflexia</taxon>
        <taxon>Chloroflexales</taxon>
        <taxon>Chloroflexineae</taxon>
        <taxon>Oscillochloridaceae</taxon>
        <taxon>Candidatus Viridilinea</taxon>
    </lineage>
</organism>
<comment type="caution">
    <text evidence="1">The sequence shown here is derived from an EMBL/GenBank/DDBJ whole genome shotgun (WGS) entry which is preliminary data.</text>
</comment>
<accession>A0A2A6RP22</accession>
<name>A0A2A6RP22_9CHLR</name>